<evidence type="ECO:0000313" key="1">
    <source>
        <dbReference type="EMBL" id="HJB56031.1"/>
    </source>
</evidence>
<organism evidence="1 2">
    <name type="scientific">Candidatus Flavonifractor intestinipullorum</name>
    <dbReference type="NCBI Taxonomy" id="2838587"/>
    <lineage>
        <taxon>Bacteria</taxon>
        <taxon>Bacillati</taxon>
        <taxon>Bacillota</taxon>
        <taxon>Clostridia</taxon>
        <taxon>Eubacteriales</taxon>
        <taxon>Oscillospiraceae</taxon>
        <taxon>Flavonifractor</taxon>
    </lineage>
</organism>
<gene>
    <name evidence="1" type="ORF">H9714_00575</name>
</gene>
<sequence length="244" mass="25841">MVGWMALEARRGWAVTEEVRTTAGLRLHYVGVPAGKAGRRPSRRALERGARRLRRAGCRRVLAAPGFPAWALLRAAGLRPVDPGPLCAALAAPLALAWLAREGLAPERATVALAGGRVDRALFETAAALAPRVRALAVEVPREGEALLRLLEREWGLPALEGARGGADLTLRFPGAPAGTGAALDLSGTEAGLDGLVPAGPEELPGTLERLPLLALLWEEGRLKKEEIRIQPGKSLDRTGQTNL</sequence>
<reference evidence="1" key="1">
    <citation type="journal article" date="2021" name="PeerJ">
        <title>Extensive microbial diversity within the chicken gut microbiome revealed by metagenomics and culture.</title>
        <authorList>
            <person name="Gilroy R."/>
            <person name="Ravi A."/>
            <person name="Getino M."/>
            <person name="Pursley I."/>
            <person name="Horton D.L."/>
            <person name="Alikhan N.F."/>
            <person name="Baker D."/>
            <person name="Gharbi K."/>
            <person name="Hall N."/>
            <person name="Watson M."/>
            <person name="Adriaenssens E.M."/>
            <person name="Foster-Nyarko E."/>
            <person name="Jarju S."/>
            <person name="Secka A."/>
            <person name="Antonio M."/>
            <person name="Oren A."/>
            <person name="Chaudhuri R.R."/>
            <person name="La Ragione R."/>
            <person name="Hildebrand F."/>
            <person name="Pallen M.J."/>
        </authorList>
    </citation>
    <scope>NUCLEOTIDE SEQUENCE</scope>
    <source>
        <strain evidence="1">CHK189-11263</strain>
    </source>
</reference>
<accession>A0A9D2M8C4</accession>
<comment type="caution">
    <text evidence="1">The sequence shown here is derived from an EMBL/GenBank/DDBJ whole genome shotgun (WGS) entry which is preliminary data.</text>
</comment>
<name>A0A9D2M8C4_9FIRM</name>
<evidence type="ECO:0000313" key="2">
    <source>
        <dbReference type="Proteomes" id="UP000824208"/>
    </source>
</evidence>
<dbReference type="EMBL" id="DWYC01000005">
    <property type="protein sequence ID" value="HJB56031.1"/>
    <property type="molecule type" value="Genomic_DNA"/>
</dbReference>
<reference evidence="1" key="2">
    <citation type="submission" date="2021-04" db="EMBL/GenBank/DDBJ databases">
        <authorList>
            <person name="Gilroy R."/>
        </authorList>
    </citation>
    <scope>NUCLEOTIDE SEQUENCE</scope>
    <source>
        <strain evidence="1">CHK189-11263</strain>
    </source>
</reference>
<proteinExistence type="predicted"/>
<dbReference type="AlphaFoldDB" id="A0A9D2M8C4"/>
<protein>
    <submittedName>
        <fullName evidence="1">Uncharacterized protein</fullName>
    </submittedName>
</protein>
<dbReference type="Proteomes" id="UP000824208">
    <property type="component" value="Unassembled WGS sequence"/>
</dbReference>